<dbReference type="GO" id="GO:0098552">
    <property type="term" value="C:side of membrane"/>
    <property type="evidence" value="ECO:0007669"/>
    <property type="project" value="UniProtKB-ARBA"/>
</dbReference>
<dbReference type="SUPFAM" id="SSF117892">
    <property type="entry name" value="Band 7/SPFH domain"/>
    <property type="match status" value="1"/>
</dbReference>
<keyword evidence="4" id="KW-1185">Reference proteome</keyword>
<dbReference type="RefSeq" id="WP_254012043.1">
    <property type="nucleotide sequence ID" value="NZ_JAMZMM010000103.1"/>
</dbReference>
<dbReference type="SMART" id="SM00244">
    <property type="entry name" value="PHB"/>
    <property type="match status" value="1"/>
</dbReference>
<dbReference type="Pfam" id="PF01145">
    <property type="entry name" value="Band_7"/>
    <property type="match status" value="1"/>
</dbReference>
<accession>A0AAE3GT17</accession>
<dbReference type="EMBL" id="JAMZMM010000103">
    <property type="protein sequence ID" value="MCP2729258.1"/>
    <property type="molecule type" value="Genomic_DNA"/>
</dbReference>
<reference evidence="3" key="1">
    <citation type="submission" date="2022-06" db="EMBL/GenBank/DDBJ databases">
        <title>New cyanobacteria of genus Symplocastrum in benthos of Lake Baikal.</title>
        <authorList>
            <person name="Sorokovikova E."/>
            <person name="Tikhonova I."/>
            <person name="Krasnopeev A."/>
            <person name="Evseev P."/>
            <person name="Gladkikh A."/>
            <person name="Belykh O."/>
        </authorList>
    </citation>
    <scope>NUCLEOTIDE SEQUENCE</scope>
    <source>
        <strain evidence="3">BBK-W-15</strain>
    </source>
</reference>
<dbReference type="AlphaFoldDB" id="A0AAE3GT17"/>
<evidence type="ECO:0000313" key="4">
    <source>
        <dbReference type="Proteomes" id="UP001204953"/>
    </source>
</evidence>
<dbReference type="CDD" id="cd08829">
    <property type="entry name" value="SPFH_paraslipin"/>
    <property type="match status" value="1"/>
</dbReference>
<dbReference type="Proteomes" id="UP001204953">
    <property type="component" value="Unassembled WGS sequence"/>
</dbReference>
<dbReference type="InterPro" id="IPR050710">
    <property type="entry name" value="Band7/mec-2_domain"/>
</dbReference>
<evidence type="ECO:0000313" key="3">
    <source>
        <dbReference type="EMBL" id="MCP2729258.1"/>
    </source>
</evidence>
<evidence type="ECO:0000256" key="1">
    <source>
        <dbReference type="ARBA" id="ARBA00008164"/>
    </source>
</evidence>
<dbReference type="PANTHER" id="PTHR43327:SF10">
    <property type="entry name" value="STOMATIN-LIKE PROTEIN 2, MITOCHONDRIAL"/>
    <property type="match status" value="1"/>
</dbReference>
<name>A0AAE3GT17_9CYAN</name>
<dbReference type="FunFam" id="3.30.479.30:FF:000004">
    <property type="entry name" value="Putative membrane protease family, stomatin"/>
    <property type="match status" value="1"/>
</dbReference>
<dbReference type="PANTHER" id="PTHR43327">
    <property type="entry name" value="STOMATIN-LIKE PROTEIN 2, MITOCHONDRIAL"/>
    <property type="match status" value="1"/>
</dbReference>
<feature type="domain" description="Band 7" evidence="2">
    <location>
        <begin position="21"/>
        <end position="181"/>
    </location>
</feature>
<protein>
    <submittedName>
        <fullName evidence="3">Paraslipin</fullName>
    </submittedName>
</protein>
<organism evidence="3 4">
    <name type="scientific">Limnofasciculus baicalensis BBK-W-15</name>
    <dbReference type="NCBI Taxonomy" id="2699891"/>
    <lineage>
        <taxon>Bacteria</taxon>
        <taxon>Bacillati</taxon>
        <taxon>Cyanobacteriota</taxon>
        <taxon>Cyanophyceae</taxon>
        <taxon>Coleofasciculales</taxon>
        <taxon>Coleofasciculaceae</taxon>
        <taxon>Limnofasciculus</taxon>
        <taxon>Limnofasciculus baicalensis</taxon>
    </lineage>
</organism>
<sequence length="289" mass="31855">MDTILSIVAPMILVLFGYSVSSTKIVHEGNQALVERLGKYKRTLTPGPHPFGIIPVLDKIVIEESMRERVLDIEPQPAITADSISLEVNAVVYWEIKELYKAYYEVEDVEDAMKNLVITTLRSEIGGLELDKTYSARTDISKKLLNDLKEAADSWGIKVVRVEIQEITLPKTVIESLEKEREAESEKKAAIAKAEGEKKAAIARAEGTVESMAMISKAISEQPNSKQVLQYLIAQQYVDANQKLGASPNSKVVFMDPKALTEAMTDLLGDGETAIGSRRGNGSFPVDEN</sequence>
<gene>
    <name evidence="3" type="ORF">NJ959_12405</name>
</gene>
<dbReference type="InterPro" id="IPR001107">
    <property type="entry name" value="Band_7"/>
</dbReference>
<dbReference type="InterPro" id="IPR036013">
    <property type="entry name" value="Band_7/SPFH_dom_sf"/>
</dbReference>
<dbReference type="GO" id="GO:0005886">
    <property type="term" value="C:plasma membrane"/>
    <property type="evidence" value="ECO:0007669"/>
    <property type="project" value="UniProtKB-ARBA"/>
</dbReference>
<dbReference type="PRINTS" id="PR00721">
    <property type="entry name" value="STOMATIN"/>
</dbReference>
<dbReference type="InterPro" id="IPR001972">
    <property type="entry name" value="Stomatin_HflK_fam"/>
</dbReference>
<proteinExistence type="inferred from homology"/>
<evidence type="ECO:0000259" key="2">
    <source>
        <dbReference type="SMART" id="SM00244"/>
    </source>
</evidence>
<comment type="similarity">
    <text evidence="1">Belongs to the band 7/mec-2 family.</text>
</comment>
<comment type="caution">
    <text evidence="3">The sequence shown here is derived from an EMBL/GenBank/DDBJ whole genome shotgun (WGS) entry which is preliminary data.</text>
</comment>
<dbReference type="Gene3D" id="3.30.479.30">
    <property type="entry name" value="Band 7 domain"/>
    <property type="match status" value="1"/>
</dbReference>